<dbReference type="CDD" id="cd14948">
    <property type="entry name" value="BACON"/>
    <property type="match status" value="1"/>
</dbReference>
<dbReference type="Gene3D" id="2.60.40.10">
    <property type="entry name" value="Immunoglobulins"/>
    <property type="match status" value="1"/>
</dbReference>
<protein>
    <recommendedName>
        <fullName evidence="1">BACON domain-containing protein</fullName>
    </recommendedName>
</protein>
<sequence>MRISTFIKLFLILAIISGCKDENIGNIPPVISSEKLSFTSAGGAKYITLDSNDKWEVVSALPQWVMMDLTSGEKGSYEIKIKTQENSSDESRLCVVNFMSPAGSVLLEIYQSSKEYLNFESENDIKLLEKDTTICLDVNMNVSYNFRIEASDPTWIEQEDDDKHWGTEIKQSAINDEKLYFNISRNLSTEIRTAKIIISNDRYNLSDSIFIIQEGSDIKYYNDGECITLQEASKGKGVNLFIMGDGFTIDDLGENGRYEKIMKQTMENFFSIEPYITYRDYFSVYAVVAESETDNVGEGDTKFQTEFGAGTAIMCDDETVFEYVKKVKNIPDDKPVTVIVPLNIDRYAGTAYLYADGNSIALCPMSDELPPNDFEGIVHHEAGGHGFGFLCDEYVYYDKEMPESRKDDIREWQKYGYQMNLDFTNNPSEILWKDFIGLEKYKNVGAYEGGYEYRYGVWRPEENSCMNNNIPYYNVQSRWCIVKRIMELSGIDFSVDDFIKNDNPDYTLLNSRSSYMRFLPPLGEPVLIK</sequence>
<reference evidence="2" key="1">
    <citation type="journal article" date="2021" name="PeerJ">
        <title>Extensive microbial diversity within the chicken gut microbiome revealed by metagenomics and culture.</title>
        <authorList>
            <person name="Gilroy R."/>
            <person name="Ravi A."/>
            <person name="Getino M."/>
            <person name="Pursley I."/>
            <person name="Horton D.L."/>
            <person name="Alikhan N.F."/>
            <person name="Baker D."/>
            <person name="Gharbi K."/>
            <person name="Hall N."/>
            <person name="Watson M."/>
            <person name="Adriaenssens E.M."/>
            <person name="Foster-Nyarko E."/>
            <person name="Jarju S."/>
            <person name="Secka A."/>
            <person name="Antonio M."/>
            <person name="Oren A."/>
            <person name="Chaudhuri R.R."/>
            <person name="La Ragione R."/>
            <person name="Hildebrand F."/>
            <person name="Pallen M.J."/>
        </authorList>
    </citation>
    <scope>NUCLEOTIDE SEQUENCE</scope>
    <source>
        <strain evidence="2">G4-2901</strain>
    </source>
</reference>
<dbReference type="AlphaFoldDB" id="A0A948WY73"/>
<proteinExistence type="predicted"/>
<dbReference type="InterPro" id="IPR019026">
    <property type="entry name" value="Peptidase_M64_IgA"/>
</dbReference>
<dbReference type="Pfam" id="PF09471">
    <property type="entry name" value="Peptidase_M64"/>
    <property type="match status" value="1"/>
</dbReference>
<evidence type="ECO:0000259" key="1">
    <source>
        <dbReference type="Pfam" id="PF13004"/>
    </source>
</evidence>
<dbReference type="PROSITE" id="PS51257">
    <property type="entry name" value="PROKAR_LIPOPROTEIN"/>
    <property type="match status" value="1"/>
</dbReference>
<reference evidence="2" key="2">
    <citation type="submission" date="2021-04" db="EMBL/GenBank/DDBJ databases">
        <authorList>
            <person name="Gilroy R."/>
        </authorList>
    </citation>
    <scope>NUCLEOTIDE SEQUENCE</scope>
    <source>
        <strain evidence="2">G4-2901</strain>
    </source>
</reference>
<gene>
    <name evidence="2" type="ORF">H9777_13895</name>
</gene>
<comment type="caution">
    <text evidence="2">The sequence shown here is derived from an EMBL/GenBank/DDBJ whole genome shotgun (WGS) entry which is preliminary data.</text>
</comment>
<organism evidence="2 3">
    <name type="scientific">Candidatus Phocaeicola faecigallinarum</name>
    <dbReference type="NCBI Taxonomy" id="2838732"/>
    <lineage>
        <taxon>Bacteria</taxon>
        <taxon>Pseudomonadati</taxon>
        <taxon>Bacteroidota</taxon>
        <taxon>Bacteroidia</taxon>
        <taxon>Bacteroidales</taxon>
        <taxon>Bacteroidaceae</taxon>
        <taxon>Phocaeicola</taxon>
    </lineage>
</organism>
<evidence type="ECO:0000313" key="2">
    <source>
        <dbReference type="EMBL" id="MBU3839369.1"/>
    </source>
</evidence>
<dbReference type="InterPro" id="IPR024079">
    <property type="entry name" value="MetalloPept_cat_dom_sf"/>
</dbReference>
<dbReference type="InterPro" id="IPR013783">
    <property type="entry name" value="Ig-like_fold"/>
</dbReference>
<name>A0A948WY73_9BACT</name>
<dbReference type="GO" id="GO:0008237">
    <property type="term" value="F:metallopeptidase activity"/>
    <property type="evidence" value="ECO:0007669"/>
    <property type="project" value="InterPro"/>
</dbReference>
<dbReference type="InterPro" id="IPR024361">
    <property type="entry name" value="BACON"/>
</dbReference>
<feature type="domain" description="BACON" evidence="1">
    <location>
        <begin position="149"/>
        <end position="213"/>
    </location>
</feature>
<dbReference type="Gene3D" id="3.40.390.10">
    <property type="entry name" value="Collagenase (Catalytic Domain)"/>
    <property type="match status" value="1"/>
</dbReference>
<dbReference type="Pfam" id="PF13004">
    <property type="entry name" value="BACON"/>
    <property type="match status" value="1"/>
</dbReference>
<dbReference type="EMBL" id="JAHLFW010000112">
    <property type="protein sequence ID" value="MBU3839369.1"/>
    <property type="molecule type" value="Genomic_DNA"/>
</dbReference>
<dbReference type="Proteomes" id="UP000783796">
    <property type="component" value="Unassembled WGS sequence"/>
</dbReference>
<evidence type="ECO:0000313" key="3">
    <source>
        <dbReference type="Proteomes" id="UP000783796"/>
    </source>
</evidence>
<accession>A0A948WY73</accession>